<sequence>ITYLRKLFDYQNVCLKDAATSELDAQVHLKIAEVTKKAHQLMEQCLDEVLNMEGWDRNSLSMPETTTRKRIEQ</sequence>
<comment type="caution">
    <text evidence="1">The sequence shown here is derived from an EMBL/GenBank/DDBJ whole genome shotgun (WGS) entry which is preliminary data.</text>
</comment>
<accession>A0A0F3IIA5</accession>
<dbReference type="Proteomes" id="UP000033684">
    <property type="component" value="Unassembled WGS sequence"/>
</dbReference>
<gene>
    <name evidence="1" type="ORF">VZ94_19980</name>
</gene>
<dbReference type="EMBL" id="LAJX01000279">
    <property type="protein sequence ID" value="KJV05189.1"/>
    <property type="molecule type" value="Genomic_DNA"/>
</dbReference>
<protein>
    <submittedName>
        <fullName evidence="1">Uncharacterized protein</fullName>
    </submittedName>
</protein>
<organism evidence="1 2">
    <name type="scientific">Methylocucumis oryzae</name>
    <dbReference type="NCBI Taxonomy" id="1632867"/>
    <lineage>
        <taxon>Bacteria</taxon>
        <taxon>Pseudomonadati</taxon>
        <taxon>Pseudomonadota</taxon>
        <taxon>Gammaproteobacteria</taxon>
        <taxon>Methylococcales</taxon>
        <taxon>Methylococcaceae</taxon>
        <taxon>Methylocucumis</taxon>
    </lineage>
</organism>
<evidence type="ECO:0000313" key="1">
    <source>
        <dbReference type="EMBL" id="KJV05189.1"/>
    </source>
</evidence>
<proteinExistence type="predicted"/>
<keyword evidence="2" id="KW-1185">Reference proteome</keyword>
<dbReference type="AlphaFoldDB" id="A0A0F3IIA5"/>
<evidence type="ECO:0000313" key="2">
    <source>
        <dbReference type="Proteomes" id="UP000033684"/>
    </source>
</evidence>
<name>A0A0F3IIA5_9GAMM</name>
<dbReference type="RefSeq" id="WP_045780575.1">
    <property type="nucleotide sequence ID" value="NZ_LAJX01000279.1"/>
</dbReference>
<feature type="non-terminal residue" evidence="1">
    <location>
        <position position="1"/>
    </location>
</feature>
<reference evidence="2" key="1">
    <citation type="submission" date="2015-03" db="EMBL/GenBank/DDBJ databases">
        <title>Draft genome sequence of a novel methanotroph (Sn10-6) isolated from flooded ricefield rhizosphere in India.</title>
        <authorList>
            <person name="Pandit P.S."/>
            <person name="Pore S.D."/>
            <person name="Arora P."/>
            <person name="Kapse N.G."/>
            <person name="Dhakephalkar P.K."/>
            <person name="Rahalkar M.C."/>
        </authorList>
    </citation>
    <scope>NUCLEOTIDE SEQUENCE [LARGE SCALE GENOMIC DNA]</scope>
    <source>
        <strain evidence="2">Sn10-6</strain>
    </source>
</reference>
<reference evidence="1 2" key="2">
    <citation type="journal article" date="2016" name="Microb. Ecol.">
        <title>Genome Characteristics of a Novel Type I Methanotroph (Sn10-6) Isolated from a Flooded Indian Rice Field.</title>
        <authorList>
            <person name="Rahalkar M.C."/>
            <person name="Pandit P.S."/>
            <person name="Dhakephalkar P.K."/>
            <person name="Pore S."/>
            <person name="Arora P."/>
            <person name="Kapse N."/>
        </authorList>
    </citation>
    <scope>NUCLEOTIDE SEQUENCE [LARGE SCALE GENOMIC DNA]</scope>
    <source>
        <strain evidence="1 2">Sn10-6</strain>
    </source>
</reference>